<keyword evidence="3" id="KW-0597">Phosphoprotein</keyword>
<dbReference type="SUPFAM" id="SSF52172">
    <property type="entry name" value="CheY-like"/>
    <property type="match status" value="1"/>
</dbReference>
<dbReference type="EC" id="2.7.13.3" evidence="2"/>
<sequence length="207" mass="22076">PAEQQERIFDAFYQLEDSAPTANEGVGLGLAIVRRLCALMDIDIQIMSTEGGGTRVRLRLATAANPRVSINEVVPGEQVSSLFDRRIMVVESDTTVRSAIKETLVSRGCRVTGFAATEPALASFDADDPPELIIAGAAVFRDRDGLELVEVLRRHGGHTLPVVLISSGVEEIDLGEAVGGACEVLRKPVDAASLLASMTRAIEYTSA</sequence>
<dbReference type="SMART" id="SM00448">
    <property type="entry name" value="REC"/>
    <property type="match status" value="1"/>
</dbReference>
<keyword evidence="4" id="KW-0902">Two-component regulatory system</keyword>
<dbReference type="InterPro" id="IPR005467">
    <property type="entry name" value="His_kinase_dom"/>
</dbReference>
<evidence type="ECO:0000256" key="1">
    <source>
        <dbReference type="ARBA" id="ARBA00000085"/>
    </source>
</evidence>
<dbReference type="InterPro" id="IPR003594">
    <property type="entry name" value="HATPase_dom"/>
</dbReference>
<dbReference type="InterPro" id="IPR004358">
    <property type="entry name" value="Sig_transdc_His_kin-like_C"/>
</dbReference>
<dbReference type="PROSITE" id="PS50110">
    <property type="entry name" value="RESPONSE_REGULATORY"/>
    <property type="match status" value="1"/>
</dbReference>
<dbReference type="EMBL" id="VIFK01000249">
    <property type="protein sequence ID" value="TQE98230.1"/>
    <property type="molecule type" value="Genomic_DNA"/>
</dbReference>
<dbReference type="SUPFAM" id="SSF55874">
    <property type="entry name" value="ATPase domain of HSP90 chaperone/DNA topoisomerase II/histidine kinase"/>
    <property type="match status" value="1"/>
</dbReference>
<dbReference type="PRINTS" id="PR00344">
    <property type="entry name" value="BCTRLSENSOR"/>
</dbReference>
<comment type="caution">
    <text evidence="8">The sequence shown here is derived from an EMBL/GenBank/DDBJ whole genome shotgun (WGS) entry which is preliminary data.</text>
</comment>
<dbReference type="Proteomes" id="UP000315400">
    <property type="component" value="Unassembled WGS sequence"/>
</dbReference>
<feature type="domain" description="Response regulatory" evidence="7">
    <location>
        <begin position="86"/>
        <end position="202"/>
    </location>
</feature>
<dbReference type="PROSITE" id="PS50109">
    <property type="entry name" value="HIS_KIN"/>
    <property type="match status" value="1"/>
</dbReference>
<dbReference type="GO" id="GO:0004673">
    <property type="term" value="F:protein histidine kinase activity"/>
    <property type="evidence" value="ECO:0007669"/>
    <property type="project" value="UniProtKB-EC"/>
</dbReference>
<evidence type="ECO:0000256" key="5">
    <source>
        <dbReference type="PROSITE-ProRule" id="PRU00169"/>
    </source>
</evidence>
<dbReference type="PANTHER" id="PTHR45339:SF1">
    <property type="entry name" value="HYBRID SIGNAL TRANSDUCTION HISTIDINE KINASE J"/>
    <property type="match status" value="1"/>
</dbReference>
<protein>
    <recommendedName>
        <fullName evidence="2">histidine kinase</fullName>
        <ecNumber evidence="2">2.7.13.3</ecNumber>
    </recommendedName>
</protein>
<dbReference type="Pfam" id="PF00072">
    <property type="entry name" value="Response_reg"/>
    <property type="match status" value="1"/>
</dbReference>
<dbReference type="InterPro" id="IPR036890">
    <property type="entry name" value="HATPase_C_sf"/>
</dbReference>
<dbReference type="GO" id="GO:0000160">
    <property type="term" value="P:phosphorelay signal transduction system"/>
    <property type="evidence" value="ECO:0007669"/>
    <property type="project" value="UniProtKB-KW"/>
</dbReference>
<gene>
    <name evidence="8" type="ORF">FKY71_14950</name>
</gene>
<dbReference type="Gene3D" id="3.30.565.10">
    <property type="entry name" value="Histidine kinase-like ATPase, C-terminal domain"/>
    <property type="match status" value="1"/>
</dbReference>
<dbReference type="Gene3D" id="3.40.50.2300">
    <property type="match status" value="1"/>
</dbReference>
<dbReference type="Pfam" id="PF02518">
    <property type="entry name" value="HATPase_c"/>
    <property type="match status" value="1"/>
</dbReference>
<proteinExistence type="predicted"/>
<dbReference type="PANTHER" id="PTHR45339">
    <property type="entry name" value="HYBRID SIGNAL TRANSDUCTION HISTIDINE KINASE J"/>
    <property type="match status" value="1"/>
</dbReference>
<evidence type="ECO:0000313" key="8">
    <source>
        <dbReference type="EMBL" id="TQE98230.1"/>
    </source>
</evidence>
<comment type="caution">
    <text evidence="5">Lacks conserved residue(s) required for the propagation of feature annotation.</text>
</comment>
<organism evidence="8 9">
    <name type="scientific">Spiribacter salinus</name>
    <dbReference type="NCBI Taxonomy" id="1335746"/>
    <lineage>
        <taxon>Bacteria</taxon>
        <taxon>Pseudomonadati</taxon>
        <taxon>Pseudomonadota</taxon>
        <taxon>Gammaproteobacteria</taxon>
        <taxon>Chromatiales</taxon>
        <taxon>Ectothiorhodospiraceae</taxon>
        <taxon>Spiribacter</taxon>
    </lineage>
</organism>
<name>A0A540VN90_9GAMM</name>
<accession>A0A540VN90</accession>
<evidence type="ECO:0000259" key="7">
    <source>
        <dbReference type="PROSITE" id="PS50110"/>
    </source>
</evidence>
<evidence type="ECO:0000313" key="9">
    <source>
        <dbReference type="Proteomes" id="UP000315400"/>
    </source>
</evidence>
<evidence type="ECO:0000256" key="4">
    <source>
        <dbReference type="ARBA" id="ARBA00023012"/>
    </source>
</evidence>
<evidence type="ECO:0000259" key="6">
    <source>
        <dbReference type="PROSITE" id="PS50109"/>
    </source>
</evidence>
<dbReference type="InterPro" id="IPR011006">
    <property type="entry name" value="CheY-like_superfamily"/>
</dbReference>
<reference evidence="8 9" key="1">
    <citation type="submission" date="2019-06" db="EMBL/GenBank/DDBJ databases">
        <title>Metagenome assembled Genome of Spiribacter salinus SL48-SHIP from the microbial mat of Salt Lake 48 (Novosibirsk region, Russia).</title>
        <authorList>
            <person name="Shipova A."/>
            <person name="Rozanov A.S."/>
            <person name="Bryanskaya A.V."/>
            <person name="Peltek S.E."/>
        </authorList>
    </citation>
    <scope>NUCLEOTIDE SEQUENCE [LARGE SCALE GENOMIC DNA]</scope>
    <source>
        <strain evidence="8">SL48-SHIP-2</strain>
    </source>
</reference>
<evidence type="ECO:0000256" key="2">
    <source>
        <dbReference type="ARBA" id="ARBA00012438"/>
    </source>
</evidence>
<evidence type="ECO:0000256" key="3">
    <source>
        <dbReference type="ARBA" id="ARBA00022553"/>
    </source>
</evidence>
<feature type="non-terminal residue" evidence="8">
    <location>
        <position position="1"/>
    </location>
</feature>
<feature type="domain" description="Histidine kinase" evidence="6">
    <location>
        <begin position="1"/>
        <end position="64"/>
    </location>
</feature>
<dbReference type="InterPro" id="IPR001789">
    <property type="entry name" value="Sig_transdc_resp-reg_receiver"/>
</dbReference>
<comment type="catalytic activity">
    <reaction evidence="1">
        <text>ATP + protein L-histidine = ADP + protein N-phospho-L-histidine.</text>
        <dbReference type="EC" id="2.7.13.3"/>
    </reaction>
</comment>
<dbReference type="AlphaFoldDB" id="A0A540VN90"/>